<dbReference type="RefSeq" id="WP_110022342.1">
    <property type="nucleotide sequence ID" value="NZ_PDNZ01000002.1"/>
</dbReference>
<dbReference type="Gene3D" id="2.60.40.10">
    <property type="entry name" value="Immunoglobulins"/>
    <property type="match status" value="1"/>
</dbReference>
<dbReference type="InterPro" id="IPR013783">
    <property type="entry name" value="Ig-like_fold"/>
</dbReference>
<dbReference type="EMBL" id="PDNZ01000002">
    <property type="protein sequence ID" value="PWW82626.1"/>
    <property type="molecule type" value="Genomic_DNA"/>
</dbReference>
<keyword evidence="1" id="KW-1133">Transmembrane helix</keyword>
<reference evidence="3" key="1">
    <citation type="submission" date="2017-10" db="EMBL/GenBank/DDBJ databases">
        <authorList>
            <person name="Gaisin V.A."/>
            <person name="Rysina M.S."/>
            <person name="Grouzdev D.S."/>
        </authorList>
    </citation>
    <scope>NUCLEOTIDE SEQUENCE [LARGE SCALE GENOMIC DNA]</scope>
    <source>
        <strain evidence="3">V1</strain>
    </source>
</reference>
<evidence type="ECO:0000256" key="1">
    <source>
        <dbReference type="SAM" id="Phobius"/>
    </source>
</evidence>
<keyword evidence="3" id="KW-1185">Reference proteome</keyword>
<protein>
    <recommendedName>
        <fullName evidence="4">CARDB domain-containing protein</fullName>
    </recommendedName>
</protein>
<evidence type="ECO:0008006" key="4">
    <source>
        <dbReference type="Google" id="ProtNLM"/>
    </source>
</evidence>
<dbReference type="AlphaFoldDB" id="A0A317TAH5"/>
<dbReference type="OrthoDB" id="597965at2"/>
<accession>A0A317TAH5</accession>
<evidence type="ECO:0000313" key="2">
    <source>
        <dbReference type="EMBL" id="PWW82626.1"/>
    </source>
</evidence>
<dbReference type="Proteomes" id="UP000246278">
    <property type="component" value="Unassembled WGS sequence"/>
</dbReference>
<evidence type="ECO:0000313" key="3">
    <source>
        <dbReference type="Proteomes" id="UP000246278"/>
    </source>
</evidence>
<organism evidence="2 3">
    <name type="scientific">Prosthecochloris marina</name>
    <dbReference type="NCBI Taxonomy" id="2017681"/>
    <lineage>
        <taxon>Bacteria</taxon>
        <taxon>Pseudomonadati</taxon>
        <taxon>Chlorobiota</taxon>
        <taxon>Chlorobiia</taxon>
        <taxon>Chlorobiales</taxon>
        <taxon>Chlorobiaceae</taxon>
        <taxon>Prosthecochloris</taxon>
    </lineage>
</organism>
<proteinExistence type="predicted"/>
<gene>
    <name evidence="2" type="ORF">CR164_02415</name>
</gene>
<comment type="caution">
    <text evidence="2">The sequence shown here is derived from an EMBL/GenBank/DDBJ whole genome shotgun (WGS) entry which is preliminary data.</text>
</comment>
<feature type="transmembrane region" description="Helical" evidence="1">
    <location>
        <begin position="15"/>
        <end position="32"/>
    </location>
</feature>
<keyword evidence="1" id="KW-0812">Transmembrane</keyword>
<sequence>MILFVESPGSKKRRIGAILAVLVLFASLLFLMNDYRLSESTTGDIQREQSWARSGVMPDIIVSGIEVQPVVPRVNEPFVLSVFCQNIGIVRSGLYSIDVIIRDANGMEVFKERAIRKNALEPGQIGVAFSASVTLDGDPPGLYTISIVASPEGFEDSNLENNRGSRVVDMT</sequence>
<name>A0A317TAH5_9CHLB</name>
<keyword evidence="1" id="KW-0472">Membrane</keyword>